<evidence type="ECO:0000313" key="1">
    <source>
        <dbReference type="EMBL" id="ATQ44950.1"/>
    </source>
</evidence>
<dbReference type="AlphaFoldDB" id="A0A2D2B3V3"/>
<evidence type="ECO:0000313" key="2">
    <source>
        <dbReference type="Proteomes" id="UP000228945"/>
    </source>
</evidence>
<dbReference type="KEGG" id="cmb:CSW64_09240"/>
<organism evidence="1 2">
    <name type="scientific">Caulobacter mirabilis</name>
    <dbReference type="NCBI Taxonomy" id="69666"/>
    <lineage>
        <taxon>Bacteria</taxon>
        <taxon>Pseudomonadati</taxon>
        <taxon>Pseudomonadota</taxon>
        <taxon>Alphaproteobacteria</taxon>
        <taxon>Caulobacterales</taxon>
        <taxon>Caulobacteraceae</taxon>
        <taxon>Caulobacter</taxon>
    </lineage>
</organism>
<keyword evidence="2" id="KW-1185">Reference proteome</keyword>
<reference evidence="1 2" key="1">
    <citation type="submission" date="2017-10" db="EMBL/GenBank/DDBJ databases">
        <title>Genome sequence of Caulobacter mirabilis FWC38.</title>
        <authorList>
            <person name="Fiebig A."/>
            <person name="Crosson S."/>
        </authorList>
    </citation>
    <scope>NUCLEOTIDE SEQUENCE [LARGE SCALE GENOMIC DNA]</scope>
    <source>
        <strain evidence="1 2">FWC 38</strain>
    </source>
</reference>
<name>A0A2D2B3V3_9CAUL</name>
<sequence>MLDELDQEDERAIAEAEADIAAGRVISNEAVMRWVRSWGTENELPPPECGE</sequence>
<proteinExistence type="predicted"/>
<accession>A0A2D2B3V3</accession>
<protein>
    <submittedName>
        <fullName evidence="1">CopG family transcriptional regulator</fullName>
    </submittedName>
</protein>
<gene>
    <name evidence="1" type="ORF">CSW64_09240</name>
</gene>
<dbReference type="Proteomes" id="UP000228945">
    <property type="component" value="Chromosome"/>
</dbReference>
<dbReference type="EMBL" id="CP024201">
    <property type="protein sequence ID" value="ATQ44950.1"/>
    <property type="molecule type" value="Genomic_DNA"/>
</dbReference>